<accession>A0A922CRS7</accession>
<dbReference type="EMBL" id="JH668492">
    <property type="protein sequence ID" value="KAG6455524.1"/>
    <property type="molecule type" value="Genomic_DNA"/>
</dbReference>
<dbReference type="AlphaFoldDB" id="A0A922CRS7"/>
<protein>
    <submittedName>
        <fullName evidence="2">Uncharacterized protein</fullName>
    </submittedName>
</protein>
<evidence type="ECO:0000256" key="1">
    <source>
        <dbReference type="SAM" id="MobiDB-lite"/>
    </source>
</evidence>
<proteinExistence type="predicted"/>
<evidence type="ECO:0000313" key="2">
    <source>
        <dbReference type="EMBL" id="KAG6455523.1"/>
    </source>
</evidence>
<evidence type="ECO:0000313" key="3">
    <source>
        <dbReference type="Proteomes" id="UP000791440"/>
    </source>
</evidence>
<dbReference type="Proteomes" id="UP000791440">
    <property type="component" value="Unassembled WGS sequence"/>
</dbReference>
<keyword evidence="3" id="KW-1185">Reference proteome</keyword>
<feature type="region of interest" description="Disordered" evidence="1">
    <location>
        <begin position="1"/>
        <end position="22"/>
    </location>
</feature>
<name>A0A922CRS7_MANSE</name>
<comment type="caution">
    <text evidence="2">The sequence shown here is derived from an EMBL/GenBank/DDBJ whole genome shotgun (WGS) entry which is preliminary data.</text>
</comment>
<dbReference type="EMBL" id="JH668492">
    <property type="protein sequence ID" value="KAG6455526.1"/>
    <property type="molecule type" value="Genomic_DNA"/>
</dbReference>
<organism evidence="2 3">
    <name type="scientific">Manduca sexta</name>
    <name type="common">Tobacco hawkmoth</name>
    <name type="synonym">Tobacco hornworm</name>
    <dbReference type="NCBI Taxonomy" id="7130"/>
    <lineage>
        <taxon>Eukaryota</taxon>
        <taxon>Metazoa</taxon>
        <taxon>Ecdysozoa</taxon>
        <taxon>Arthropoda</taxon>
        <taxon>Hexapoda</taxon>
        <taxon>Insecta</taxon>
        <taxon>Pterygota</taxon>
        <taxon>Neoptera</taxon>
        <taxon>Endopterygota</taxon>
        <taxon>Lepidoptera</taxon>
        <taxon>Glossata</taxon>
        <taxon>Ditrysia</taxon>
        <taxon>Bombycoidea</taxon>
        <taxon>Sphingidae</taxon>
        <taxon>Sphinginae</taxon>
        <taxon>Sphingini</taxon>
        <taxon>Manduca</taxon>
    </lineage>
</organism>
<dbReference type="EMBL" id="JH668492">
    <property type="protein sequence ID" value="KAG6455523.1"/>
    <property type="molecule type" value="Genomic_DNA"/>
</dbReference>
<gene>
    <name evidence="2" type="ORF">O3G_MSEX009244</name>
</gene>
<sequence>MENTPSIEKNTRPLYSTPQTKINKKNKIEPAITFAQSSSVQLQPTNSHTRSASTVVTSDLLVVRGPECRRGPSPALHVERKAQLQCFRARNVFYTEMCYSI</sequence>
<reference evidence="2" key="1">
    <citation type="journal article" date="2016" name="Insect Biochem. Mol. Biol.">
        <title>Multifaceted biological insights from a draft genome sequence of the tobacco hornworm moth, Manduca sexta.</title>
        <authorList>
            <person name="Kanost M.R."/>
            <person name="Arrese E.L."/>
            <person name="Cao X."/>
            <person name="Chen Y.R."/>
            <person name="Chellapilla S."/>
            <person name="Goldsmith M.R."/>
            <person name="Grosse-Wilde E."/>
            <person name="Heckel D.G."/>
            <person name="Herndon N."/>
            <person name="Jiang H."/>
            <person name="Papanicolaou A."/>
            <person name="Qu J."/>
            <person name="Soulages J.L."/>
            <person name="Vogel H."/>
            <person name="Walters J."/>
            <person name="Waterhouse R.M."/>
            <person name="Ahn S.J."/>
            <person name="Almeida F.C."/>
            <person name="An C."/>
            <person name="Aqrawi P."/>
            <person name="Bretschneider A."/>
            <person name="Bryant W.B."/>
            <person name="Bucks S."/>
            <person name="Chao H."/>
            <person name="Chevignon G."/>
            <person name="Christen J.M."/>
            <person name="Clarke D.F."/>
            <person name="Dittmer N.T."/>
            <person name="Ferguson L.C.F."/>
            <person name="Garavelou S."/>
            <person name="Gordon K.H.J."/>
            <person name="Gunaratna R.T."/>
            <person name="Han Y."/>
            <person name="Hauser F."/>
            <person name="He Y."/>
            <person name="Heidel-Fischer H."/>
            <person name="Hirsh A."/>
            <person name="Hu Y."/>
            <person name="Jiang H."/>
            <person name="Kalra D."/>
            <person name="Klinner C."/>
            <person name="Konig C."/>
            <person name="Kovar C."/>
            <person name="Kroll A.R."/>
            <person name="Kuwar S.S."/>
            <person name="Lee S.L."/>
            <person name="Lehman R."/>
            <person name="Li K."/>
            <person name="Li Z."/>
            <person name="Liang H."/>
            <person name="Lovelace S."/>
            <person name="Lu Z."/>
            <person name="Mansfield J.H."/>
            <person name="McCulloch K.J."/>
            <person name="Mathew T."/>
            <person name="Morton B."/>
            <person name="Muzny D.M."/>
            <person name="Neunemann D."/>
            <person name="Ongeri F."/>
            <person name="Pauchet Y."/>
            <person name="Pu L.L."/>
            <person name="Pyrousis I."/>
            <person name="Rao X.J."/>
            <person name="Redding A."/>
            <person name="Roesel C."/>
            <person name="Sanchez-Gracia A."/>
            <person name="Schaack S."/>
            <person name="Shukla A."/>
            <person name="Tetreau G."/>
            <person name="Wang Y."/>
            <person name="Xiong G.H."/>
            <person name="Traut W."/>
            <person name="Walsh T.K."/>
            <person name="Worley K.C."/>
            <person name="Wu D."/>
            <person name="Wu W."/>
            <person name="Wu Y.Q."/>
            <person name="Zhang X."/>
            <person name="Zou Z."/>
            <person name="Zucker H."/>
            <person name="Briscoe A.D."/>
            <person name="Burmester T."/>
            <person name="Clem R.J."/>
            <person name="Feyereisen R."/>
            <person name="Grimmelikhuijzen C.J.P."/>
            <person name="Hamodrakas S.J."/>
            <person name="Hansson B.S."/>
            <person name="Huguet E."/>
            <person name="Jermiin L.S."/>
            <person name="Lan Q."/>
            <person name="Lehman H.K."/>
            <person name="Lorenzen M."/>
            <person name="Merzendorfer H."/>
            <person name="Michalopoulos I."/>
            <person name="Morton D.B."/>
            <person name="Muthukrishnan S."/>
            <person name="Oakeshott J.G."/>
            <person name="Palmer W."/>
            <person name="Park Y."/>
            <person name="Passarelli A.L."/>
            <person name="Rozas J."/>
            <person name="Schwartz L.M."/>
            <person name="Smith W."/>
            <person name="Southgate A."/>
            <person name="Vilcinskas A."/>
            <person name="Vogt R."/>
            <person name="Wang P."/>
            <person name="Werren J."/>
            <person name="Yu X.Q."/>
            <person name="Zhou J.J."/>
            <person name="Brown S.J."/>
            <person name="Scherer S.E."/>
            <person name="Richards S."/>
            <person name="Blissard G.W."/>
        </authorList>
    </citation>
    <scope>NUCLEOTIDE SEQUENCE</scope>
</reference>
<feature type="compositionally biased region" description="Polar residues" evidence="1">
    <location>
        <begin position="1"/>
        <end position="21"/>
    </location>
</feature>
<reference evidence="2" key="2">
    <citation type="submission" date="2020-12" db="EMBL/GenBank/DDBJ databases">
        <authorList>
            <person name="Kanost M."/>
        </authorList>
    </citation>
    <scope>NUCLEOTIDE SEQUENCE</scope>
</reference>
<dbReference type="EMBL" id="JH668492">
    <property type="protein sequence ID" value="KAG6455525.1"/>
    <property type="molecule type" value="Genomic_DNA"/>
</dbReference>